<protein>
    <submittedName>
        <fullName evidence="1">Uncharacterized protein</fullName>
    </submittedName>
</protein>
<dbReference type="AlphaFoldDB" id="A0A1G9R3H3"/>
<gene>
    <name evidence="1" type="ORF">SAMN05660860_01982</name>
</gene>
<evidence type="ECO:0000313" key="2">
    <source>
        <dbReference type="Proteomes" id="UP000182146"/>
    </source>
</evidence>
<dbReference type="EMBL" id="FNGU01000004">
    <property type="protein sequence ID" value="SDM16975.1"/>
    <property type="molecule type" value="Genomic_DNA"/>
</dbReference>
<accession>A0A1G9R3H3</accession>
<organism evidence="1 2">
    <name type="scientific">Geoalkalibacter ferrihydriticus</name>
    <dbReference type="NCBI Taxonomy" id="392333"/>
    <lineage>
        <taxon>Bacteria</taxon>
        <taxon>Pseudomonadati</taxon>
        <taxon>Thermodesulfobacteriota</taxon>
        <taxon>Desulfuromonadia</taxon>
        <taxon>Desulfuromonadales</taxon>
        <taxon>Geoalkalibacteraceae</taxon>
        <taxon>Geoalkalibacter</taxon>
    </lineage>
</organism>
<evidence type="ECO:0000313" key="1">
    <source>
        <dbReference type="EMBL" id="SDM16975.1"/>
    </source>
</evidence>
<reference evidence="1 2" key="1">
    <citation type="submission" date="2016-10" db="EMBL/GenBank/DDBJ databases">
        <authorList>
            <person name="de Groot N.N."/>
        </authorList>
    </citation>
    <scope>NUCLEOTIDE SEQUENCE [LARGE SCALE GENOMIC DNA]</scope>
    <source>
        <strain evidence="1 2">DSM 17813</strain>
    </source>
</reference>
<name>A0A1G9R3H3_9BACT</name>
<proteinExistence type="predicted"/>
<dbReference type="Proteomes" id="UP000182146">
    <property type="component" value="Unassembled WGS sequence"/>
</dbReference>
<sequence>MKICPGAGTDEQYPGCVKLAASGRQNIFAESSAHPTSRQQIGQHPAKVLVEKRANTTQGIFFKKKWGHQHLSVKTLKREICLLT</sequence>